<organism evidence="1 2">
    <name type="scientific">Microvirga terrae</name>
    <dbReference type="NCBI Taxonomy" id="2740529"/>
    <lineage>
        <taxon>Bacteria</taxon>
        <taxon>Pseudomonadati</taxon>
        <taxon>Pseudomonadota</taxon>
        <taxon>Alphaproteobacteria</taxon>
        <taxon>Hyphomicrobiales</taxon>
        <taxon>Methylobacteriaceae</taxon>
        <taxon>Microvirga</taxon>
    </lineage>
</organism>
<accession>A0ABY5RT96</accession>
<dbReference type="EMBL" id="CP102845">
    <property type="protein sequence ID" value="UVF20114.1"/>
    <property type="molecule type" value="Genomic_DNA"/>
</dbReference>
<evidence type="ECO:0008006" key="3">
    <source>
        <dbReference type="Google" id="ProtNLM"/>
    </source>
</evidence>
<name>A0ABY5RT96_9HYPH</name>
<keyword evidence="2" id="KW-1185">Reference proteome</keyword>
<reference evidence="1" key="1">
    <citation type="submission" date="2022-08" db="EMBL/GenBank/DDBJ databases">
        <title>Microvirga terrae sp. nov., isolated from soil.</title>
        <authorList>
            <person name="Kim K.H."/>
            <person name="Seo Y.L."/>
            <person name="Kim J.M."/>
            <person name="Lee J.K."/>
            <person name="Han D.M."/>
            <person name="Jeon C.O."/>
        </authorList>
    </citation>
    <scope>NUCLEOTIDE SEQUENCE</scope>
    <source>
        <strain evidence="1">R24</strain>
    </source>
</reference>
<proteinExistence type="predicted"/>
<dbReference type="RefSeq" id="WP_173949893.1">
    <property type="nucleotide sequence ID" value="NZ_CP102845.1"/>
</dbReference>
<sequence>MKTQLQPIRGYRALVVDRSTGNFATHHLHSDDHDLANEWARCLAQSCRVELWHDAQLVGSFPPMVSRRTVRLG</sequence>
<gene>
    <name evidence="1" type="ORF">HPT29_002885</name>
</gene>
<protein>
    <recommendedName>
        <fullName evidence="3">PH domain-containing protein</fullName>
    </recommendedName>
</protein>
<dbReference type="Proteomes" id="UP001017257">
    <property type="component" value="Chromosome"/>
</dbReference>
<evidence type="ECO:0000313" key="1">
    <source>
        <dbReference type="EMBL" id="UVF20114.1"/>
    </source>
</evidence>
<evidence type="ECO:0000313" key="2">
    <source>
        <dbReference type="Proteomes" id="UP001017257"/>
    </source>
</evidence>